<feature type="domain" description="CYTH" evidence="4">
    <location>
        <begin position="3"/>
        <end position="187"/>
    </location>
</feature>
<feature type="domain" description="Nudix hydrolase" evidence="3">
    <location>
        <begin position="192"/>
        <end position="327"/>
    </location>
</feature>
<dbReference type="SMART" id="SM01118">
    <property type="entry name" value="CYTH"/>
    <property type="match status" value="1"/>
</dbReference>
<dbReference type="InterPro" id="IPR015797">
    <property type="entry name" value="NUDIX_hydrolase-like_dom_sf"/>
</dbReference>
<dbReference type="Pfam" id="PF00293">
    <property type="entry name" value="NUDIX"/>
    <property type="match status" value="1"/>
</dbReference>
<dbReference type="SUPFAM" id="SSF55154">
    <property type="entry name" value="CYTH-like phosphatases"/>
    <property type="match status" value="1"/>
</dbReference>
<protein>
    <submittedName>
        <fullName evidence="5">CYTH domain-containing protein</fullName>
    </submittedName>
</protein>
<dbReference type="EMBL" id="CP040803">
    <property type="protein sequence ID" value="QEM31526.1"/>
    <property type="molecule type" value="Genomic_DNA"/>
</dbReference>
<evidence type="ECO:0000313" key="6">
    <source>
        <dbReference type="Proteomes" id="UP000322622"/>
    </source>
</evidence>
<dbReference type="Pfam" id="PF01928">
    <property type="entry name" value="CYTH"/>
    <property type="match status" value="1"/>
</dbReference>
<keyword evidence="5" id="KW-0614">Plasmid</keyword>
<keyword evidence="2" id="KW-0378">Hydrolase</keyword>
<name>A0AB37CKB5_STRSL</name>
<dbReference type="SUPFAM" id="SSF55811">
    <property type="entry name" value="Nudix"/>
    <property type="match status" value="1"/>
</dbReference>
<evidence type="ECO:0000256" key="2">
    <source>
        <dbReference type="ARBA" id="ARBA00022801"/>
    </source>
</evidence>
<dbReference type="CDD" id="cd02883">
    <property type="entry name" value="NUDIX_Hydrolase"/>
    <property type="match status" value="1"/>
</dbReference>
<comment type="similarity">
    <text evidence="1">Belongs to the Nudix hydrolase family.</text>
</comment>
<reference evidence="5 6" key="1">
    <citation type="submission" date="2019-06" db="EMBL/GenBank/DDBJ databases">
        <title>Complete genome sequence of Streptococcus salivarius LAB813.</title>
        <authorList>
            <person name="Levesque C.M."/>
            <person name="Gong S.-G."/>
            <person name="Dufour D."/>
            <person name="Barbour A."/>
        </authorList>
    </citation>
    <scope>NUCLEOTIDE SEQUENCE [LARGE SCALE GENOMIC DNA]</scope>
    <source>
        <strain evidence="5 6">LAB813</strain>
        <plasmid evidence="6">psal813</plasmid>
    </source>
</reference>
<dbReference type="PANTHER" id="PTHR43736:SF1">
    <property type="entry name" value="DIHYDRONEOPTERIN TRIPHOSPHATE DIPHOSPHATASE"/>
    <property type="match status" value="1"/>
</dbReference>
<accession>A0AB37CKB5</accession>
<evidence type="ECO:0000313" key="5">
    <source>
        <dbReference type="EMBL" id="QEM31526.1"/>
    </source>
</evidence>
<dbReference type="Gene3D" id="3.90.79.10">
    <property type="entry name" value="Nucleoside Triphosphate Pyrophosphohydrolase"/>
    <property type="match status" value="1"/>
</dbReference>
<gene>
    <name evidence="5" type="ORF">FHI56_00590</name>
</gene>
<geneLocation type="plasmid" evidence="6">
    <name>psal813</name>
</geneLocation>
<dbReference type="InterPro" id="IPR023577">
    <property type="entry name" value="CYTH_domain"/>
</dbReference>
<dbReference type="PROSITE" id="PS51707">
    <property type="entry name" value="CYTH"/>
    <property type="match status" value="1"/>
</dbReference>
<dbReference type="GO" id="GO:0016787">
    <property type="term" value="F:hydrolase activity"/>
    <property type="evidence" value="ECO:0007669"/>
    <property type="project" value="UniProtKB-KW"/>
</dbReference>
<sequence>MISTEIEKKYLLTKEEFLSFSRDFFKSAKIQEQTNYYFDSLDFSLLKRGMTLRIREKYDKYILTLKKKKSVKIIVESEEINFVITPQDFQEAILTGEFPQNVKKELDSLIPEKKIFYLGFLKTKRYVIEKNSLIYCLDKNNYFGKEDFELEIEGTEKGLKEIEIDISKSKSNNVGKYARFIDELLKGNGNYLIKTQVSAIILNKSSDKVCLIKKDIPTSSIHNMWLPPGGHIDFGENLIDAVKREVYEETGLEVTVSKLSSIVSFHQKKAEQAICFFYVAESQNINEINVTEPGIECRWFNLKDILSGDDINMTSYHKLIISDLQDNRILYLNLKKSDNQYNIENIVHI</sequence>
<evidence type="ECO:0000256" key="1">
    <source>
        <dbReference type="ARBA" id="ARBA00005582"/>
    </source>
</evidence>
<dbReference type="InterPro" id="IPR020084">
    <property type="entry name" value="NUDIX_hydrolase_CS"/>
</dbReference>
<dbReference type="InterPro" id="IPR033469">
    <property type="entry name" value="CYTH-like_dom_sf"/>
</dbReference>
<dbReference type="AlphaFoldDB" id="A0AB37CKB5"/>
<evidence type="ECO:0000259" key="4">
    <source>
        <dbReference type="PROSITE" id="PS51707"/>
    </source>
</evidence>
<evidence type="ECO:0000259" key="3">
    <source>
        <dbReference type="PROSITE" id="PS51462"/>
    </source>
</evidence>
<dbReference type="Gene3D" id="2.40.320.10">
    <property type="entry name" value="Hypothetical Protein Pfu-838710-001"/>
    <property type="match status" value="1"/>
</dbReference>
<dbReference type="PROSITE" id="PS00893">
    <property type="entry name" value="NUDIX_BOX"/>
    <property type="match status" value="1"/>
</dbReference>
<dbReference type="InterPro" id="IPR000086">
    <property type="entry name" value="NUDIX_hydrolase_dom"/>
</dbReference>
<dbReference type="PANTHER" id="PTHR43736">
    <property type="entry name" value="ADP-RIBOSE PYROPHOSPHATASE"/>
    <property type="match status" value="1"/>
</dbReference>
<organism evidence="5 6">
    <name type="scientific">Streptococcus salivarius</name>
    <dbReference type="NCBI Taxonomy" id="1304"/>
    <lineage>
        <taxon>Bacteria</taxon>
        <taxon>Bacillati</taxon>
        <taxon>Bacillota</taxon>
        <taxon>Bacilli</taxon>
        <taxon>Lactobacillales</taxon>
        <taxon>Streptococcaceae</taxon>
        <taxon>Streptococcus</taxon>
    </lineage>
</organism>
<dbReference type="PROSITE" id="PS51462">
    <property type="entry name" value="NUDIX"/>
    <property type="match status" value="1"/>
</dbReference>
<proteinExistence type="inferred from homology"/>
<dbReference type="RefSeq" id="WP_145517124.1">
    <property type="nucleotide sequence ID" value="NZ_CP040803.1"/>
</dbReference>
<dbReference type="Proteomes" id="UP000322622">
    <property type="component" value="Plasmid pSAL813"/>
</dbReference>